<reference evidence="1 2" key="2">
    <citation type="submission" date="2024-09" db="EMBL/GenBank/DDBJ databases">
        <title>Draft genome sequence of Candidatus Magnetaquicoccaceae bacterium FCR-1.</title>
        <authorList>
            <person name="Shimoshige H."/>
            <person name="Shimamura S."/>
            <person name="Taoka A."/>
            <person name="Kobayashi H."/>
            <person name="Maekawa T."/>
        </authorList>
    </citation>
    <scope>NUCLEOTIDE SEQUENCE [LARGE SCALE GENOMIC DNA]</scope>
    <source>
        <strain evidence="1 2">FCR-1</strain>
    </source>
</reference>
<sequence>MKYLLMPILLVLALMSGAVLYSAARMVTGGPTVVDKVVGVVWEQGKEVVQLPLNKNELRPIVQ</sequence>
<protein>
    <submittedName>
        <fullName evidence="1">Uncharacterized protein</fullName>
    </submittedName>
</protein>
<keyword evidence="2" id="KW-1185">Reference proteome</keyword>
<evidence type="ECO:0000313" key="1">
    <source>
        <dbReference type="EMBL" id="GAB0057911.1"/>
    </source>
</evidence>
<accession>A0ABQ0CAK3</accession>
<evidence type="ECO:0000313" key="2">
    <source>
        <dbReference type="Proteomes" id="UP001628193"/>
    </source>
</evidence>
<dbReference type="EMBL" id="BAAFGK010000004">
    <property type="protein sequence ID" value="GAB0057911.1"/>
    <property type="molecule type" value="Genomic_DNA"/>
</dbReference>
<name>A0ABQ0CAK3_9PROT</name>
<dbReference type="RefSeq" id="WP_420905597.1">
    <property type="nucleotide sequence ID" value="NZ_BAAFGK010000004.1"/>
</dbReference>
<comment type="caution">
    <text evidence="1">The sequence shown here is derived from an EMBL/GenBank/DDBJ whole genome shotgun (WGS) entry which is preliminary data.</text>
</comment>
<proteinExistence type="predicted"/>
<gene>
    <name evidence="1" type="ORF">SIID45300_02245</name>
</gene>
<organism evidence="1 2">
    <name type="scientific">Candidatus Magnetaquiglobus chichijimensis</name>
    <dbReference type="NCBI Taxonomy" id="3141448"/>
    <lineage>
        <taxon>Bacteria</taxon>
        <taxon>Pseudomonadati</taxon>
        <taxon>Pseudomonadota</taxon>
        <taxon>Magnetococcia</taxon>
        <taxon>Magnetococcales</taxon>
        <taxon>Candidatus Magnetaquicoccaceae</taxon>
        <taxon>Candidatus Magnetaquiglobus</taxon>
    </lineage>
</organism>
<reference evidence="1 2" key="1">
    <citation type="submission" date="2024-05" db="EMBL/GenBank/DDBJ databases">
        <authorList>
            <consortium name="Candidatus Magnetaquicoccaceae bacterium FCR-1 genome sequencing consortium"/>
            <person name="Shimoshige H."/>
            <person name="Shimamura S."/>
            <person name="Taoka A."/>
            <person name="Kobayashi H."/>
            <person name="Maekawa T."/>
        </authorList>
    </citation>
    <scope>NUCLEOTIDE SEQUENCE [LARGE SCALE GENOMIC DNA]</scope>
    <source>
        <strain evidence="1 2">FCR-1</strain>
    </source>
</reference>
<dbReference type="Proteomes" id="UP001628193">
    <property type="component" value="Unassembled WGS sequence"/>
</dbReference>